<reference evidence="2" key="1">
    <citation type="submission" date="2021-05" db="EMBL/GenBank/DDBJ databases">
        <title>First report of NDM-5 and VEB-6 producing Proteus mirabilis isolated from blood of a sepsis patient in Kolkata, India.</title>
        <authorList>
            <person name="Halder G."/>
            <person name="Chaudhuri B."/>
            <person name="Dutta S."/>
        </authorList>
    </citation>
    <scope>NUCLEOTIDE SEQUENCE [LARGE SCALE GENOMIC DNA]</scope>
    <source>
        <strain evidence="2">7049</strain>
    </source>
</reference>
<accession>A0ABD5LSG7</accession>
<dbReference type="EMBL" id="JADQCH020000001">
    <property type="protein sequence ID" value="MEY2344288.1"/>
    <property type="molecule type" value="Genomic_DNA"/>
</dbReference>
<keyword evidence="1" id="KW-0175">Coiled coil</keyword>
<comment type="caution">
    <text evidence="2">The sequence shown here is derived from an EMBL/GenBank/DDBJ whole genome shotgun (WGS) entry which is preliminary data.</text>
</comment>
<dbReference type="NCBIfam" id="NF008505">
    <property type="entry name" value="PRK11415.1"/>
    <property type="match status" value="1"/>
</dbReference>
<dbReference type="Gene3D" id="6.10.280.50">
    <property type="match status" value="1"/>
</dbReference>
<gene>
    <name evidence="2" type="ORF">I3679_009695</name>
</gene>
<organism evidence="2">
    <name type="scientific">Proteus mirabilis</name>
    <dbReference type="NCBI Taxonomy" id="584"/>
    <lineage>
        <taxon>Bacteria</taxon>
        <taxon>Pseudomonadati</taxon>
        <taxon>Pseudomonadota</taxon>
        <taxon>Gammaproteobacteria</taxon>
        <taxon>Enterobacterales</taxon>
        <taxon>Morganellaceae</taxon>
        <taxon>Proteus</taxon>
    </lineage>
</organism>
<dbReference type="InterPro" id="IPR038444">
    <property type="entry name" value="DUF465_sf"/>
</dbReference>
<dbReference type="AlphaFoldDB" id="A0ABD5LSG7"/>
<proteinExistence type="predicted"/>
<feature type="coiled-coil region" evidence="1">
    <location>
        <begin position="41"/>
        <end position="68"/>
    </location>
</feature>
<sequence length="80" mass="9832">MFPEYRDLIAKLRQTDPHFRALFEQHNELDHKIVRLEHRDRRGYGEEVVELKKQKLRLKEEIHQILKNPQKMSSTNKYCM</sequence>
<dbReference type="RefSeq" id="WP_126402780.1">
    <property type="nucleotide sequence ID" value="NZ_LR134205.1"/>
</dbReference>
<name>A0ABD5LSG7_PROMI</name>
<evidence type="ECO:0000313" key="2">
    <source>
        <dbReference type="EMBL" id="MEY2344288.1"/>
    </source>
</evidence>
<evidence type="ECO:0000256" key="1">
    <source>
        <dbReference type="SAM" id="Coils"/>
    </source>
</evidence>
<dbReference type="Pfam" id="PF04325">
    <property type="entry name" value="DUF465"/>
    <property type="match status" value="1"/>
</dbReference>
<protein>
    <submittedName>
        <fullName evidence="2">DUF465 domain-containing protein</fullName>
    </submittedName>
</protein>
<dbReference type="InterPro" id="IPR007420">
    <property type="entry name" value="DUF465"/>
</dbReference>